<dbReference type="AlphaFoldDB" id="A0A940PDG6"/>
<evidence type="ECO:0000313" key="2">
    <source>
        <dbReference type="EMBL" id="MBP1042557.1"/>
    </source>
</evidence>
<dbReference type="PANTHER" id="PTHR45661:SF3">
    <property type="entry name" value="IG-LIKE DOMAIN-CONTAINING PROTEIN"/>
    <property type="match status" value="1"/>
</dbReference>
<organism evidence="2 3">
    <name type="scientific">Vagococcus allomyrinae</name>
    <dbReference type="NCBI Taxonomy" id="2794353"/>
    <lineage>
        <taxon>Bacteria</taxon>
        <taxon>Bacillati</taxon>
        <taxon>Bacillota</taxon>
        <taxon>Bacilli</taxon>
        <taxon>Lactobacillales</taxon>
        <taxon>Enterococcaceae</taxon>
        <taxon>Vagococcus</taxon>
    </lineage>
</organism>
<proteinExistence type="predicted"/>
<keyword evidence="3" id="KW-1185">Reference proteome</keyword>
<reference evidence="2" key="1">
    <citation type="submission" date="2020-12" db="EMBL/GenBank/DDBJ databases">
        <title>Vagococcus allomyrinae sp. nov. and Enterococcus lavae sp. nov., isolated from the larvae of Allomyrina dichotoma.</title>
        <authorList>
            <person name="Lee S.D."/>
        </authorList>
    </citation>
    <scope>NUCLEOTIDE SEQUENCE</scope>
    <source>
        <strain evidence="2">BWB3-3</strain>
    </source>
</reference>
<dbReference type="Proteomes" id="UP000674938">
    <property type="component" value="Unassembled WGS sequence"/>
</dbReference>
<name>A0A940PDG6_9ENTE</name>
<dbReference type="EMBL" id="JAEEGA010000011">
    <property type="protein sequence ID" value="MBP1042557.1"/>
    <property type="molecule type" value="Genomic_DNA"/>
</dbReference>
<gene>
    <name evidence="2" type="ORF">I6N95_16190</name>
</gene>
<dbReference type="NCBIfam" id="TIGR02543">
    <property type="entry name" value="List_Bact_rpt"/>
    <property type="match status" value="1"/>
</dbReference>
<dbReference type="PANTHER" id="PTHR45661">
    <property type="entry name" value="SURFACE ANTIGEN"/>
    <property type="match status" value="1"/>
</dbReference>
<protein>
    <submittedName>
        <fullName evidence="2">Leucine-rich repeat protein</fullName>
    </submittedName>
</protein>
<comment type="caution">
    <text evidence="2">The sequence shown here is derived from an EMBL/GenBank/DDBJ whole genome shotgun (WGS) entry which is preliminary data.</text>
</comment>
<dbReference type="InterPro" id="IPR032675">
    <property type="entry name" value="LRR_dom_sf"/>
</dbReference>
<keyword evidence="1" id="KW-0732">Signal</keyword>
<dbReference type="InterPro" id="IPR026906">
    <property type="entry name" value="LRR_5"/>
</dbReference>
<dbReference type="RefSeq" id="WP_209529849.1">
    <property type="nucleotide sequence ID" value="NZ_JAEEGA010000011.1"/>
</dbReference>
<dbReference type="Pfam" id="PF13306">
    <property type="entry name" value="LRR_5"/>
    <property type="match status" value="1"/>
</dbReference>
<dbReference type="InterPro" id="IPR013378">
    <property type="entry name" value="InlB-like_B-rpt"/>
</dbReference>
<feature type="chain" id="PRO_5039577148" evidence="1">
    <location>
        <begin position="19"/>
        <end position="523"/>
    </location>
</feature>
<dbReference type="InterPro" id="IPR053139">
    <property type="entry name" value="Surface_bspA-like"/>
</dbReference>
<accession>A0A940PDG6</accession>
<dbReference type="Gene3D" id="3.80.10.10">
    <property type="entry name" value="Ribonuclease Inhibitor"/>
    <property type="match status" value="1"/>
</dbReference>
<dbReference type="SUPFAM" id="SSF52058">
    <property type="entry name" value="L domain-like"/>
    <property type="match status" value="1"/>
</dbReference>
<evidence type="ECO:0000256" key="1">
    <source>
        <dbReference type="SAM" id="SignalP"/>
    </source>
</evidence>
<sequence>MKKHIILFSSVLVFGAAALTIGGSEVRAEGVTQETIVPIEEKAKVKASAEFYDNNNIGYSVTNATTKEVAIVTHRLNGLPENLVIPEKVSNDGIEYTVTEVADQGLVLFSDEKDTVKSVTIPKSIKKVGRAAFYKRKMMESVTFSEGLSTIGINAFSGTGLKSISLPSTLITIDNQAFMGCESLTNVTMKEGIETIGTFAFQNCTTLKAIVIPNSVNNLGAYAFNGNKSLSSAVLPANITKLSRNLFFDCVLLKTINIPDTVTSIEDQVFEGSGLVEVRLPEGITVNEAFGYQAFFADHVEKITFTSAITTGIATNIFKAPIKEGFIFDGWSGSNGESYLQSELSTPARKGDITLTAKWKQDTETPKPSTGTSEATIKLLEKQAVGSVSFGAISTDAKMVFKEIVLDGTSKTTVEDESQSVSKVKVNDTRTDKSTGWKVGVNYKDTNYLDKKMNVTLKGTSANASVVSNVSIDQTKKNLFTSGTAKAENYEVKLNPTLTIPASFEATGSQTTQIEWTLEMEVE</sequence>
<evidence type="ECO:0000313" key="3">
    <source>
        <dbReference type="Proteomes" id="UP000674938"/>
    </source>
</evidence>
<feature type="signal peptide" evidence="1">
    <location>
        <begin position="1"/>
        <end position="18"/>
    </location>
</feature>